<accession>A0A178T6E2</accession>
<dbReference type="PATRIC" id="fig|33934.6.peg.988"/>
<comment type="caution">
    <text evidence="1">The sequence shown here is derived from an EMBL/GenBank/DDBJ whole genome shotgun (WGS) entry which is preliminary data.</text>
</comment>
<name>A0A178T6E2_9BACL</name>
<dbReference type="EMBL" id="LUCQ01000155">
    <property type="protein sequence ID" value="OAO76542.1"/>
    <property type="molecule type" value="Genomic_DNA"/>
</dbReference>
<dbReference type="AlphaFoldDB" id="A0A178T6E2"/>
<organism evidence="1 2">
    <name type="scientific">Anoxybacillus flavithermus</name>
    <dbReference type="NCBI Taxonomy" id="33934"/>
    <lineage>
        <taxon>Bacteria</taxon>
        <taxon>Bacillati</taxon>
        <taxon>Bacillota</taxon>
        <taxon>Bacilli</taxon>
        <taxon>Bacillales</taxon>
        <taxon>Anoxybacillaceae</taxon>
        <taxon>Anoxybacillus</taxon>
    </lineage>
</organism>
<evidence type="ECO:0000313" key="1">
    <source>
        <dbReference type="EMBL" id="OAO76542.1"/>
    </source>
</evidence>
<sequence length="45" mass="5273">MMRQSVEQIVQAFDNLIKEAHKRNKKIVTLIFRCYVVAISSFCTL</sequence>
<protein>
    <submittedName>
        <fullName evidence="1">Uncharacterized protein</fullName>
    </submittedName>
</protein>
<evidence type="ECO:0000313" key="2">
    <source>
        <dbReference type="Proteomes" id="UP000078336"/>
    </source>
</evidence>
<keyword evidence="2" id="KW-1185">Reference proteome</keyword>
<reference evidence="1 2" key="1">
    <citation type="submission" date="2016-03" db="EMBL/GenBank/DDBJ databases">
        <title>Spore heat resistance.</title>
        <authorList>
            <person name="Boekhorst J."/>
            <person name="Berendsen E.M."/>
            <person name="Wells-Bennik M.H."/>
            <person name="Kuipers O.P."/>
        </authorList>
    </citation>
    <scope>NUCLEOTIDE SEQUENCE [LARGE SCALE GENOMIC DNA]</scope>
    <source>
        <strain evidence="1 2">AF16</strain>
    </source>
</reference>
<dbReference type="Proteomes" id="UP000078336">
    <property type="component" value="Unassembled WGS sequence"/>
</dbReference>
<gene>
    <name evidence="1" type="ORF">TAF16_2488</name>
</gene>
<proteinExistence type="predicted"/>